<evidence type="ECO:0000256" key="1">
    <source>
        <dbReference type="ARBA" id="ARBA00022598"/>
    </source>
</evidence>
<dbReference type="EMBL" id="MRZV01002628">
    <property type="protein sequence ID" value="PIK33312.1"/>
    <property type="molecule type" value="Genomic_DNA"/>
</dbReference>
<dbReference type="AlphaFoldDB" id="A0A2G8JC47"/>
<dbReference type="GO" id="GO:0004088">
    <property type="term" value="F:carbamoyl-phosphate synthase (glutamine-hydrolyzing) activity"/>
    <property type="evidence" value="ECO:0007669"/>
    <property type="project" value="TreeGrafter"/>
</dbReference>
<dbReference type="InterPro" id="IPR036914">
    <property type="entry name" value="MGS-like_dom_sf"/>
</dbReference>
<dbReference type="GO" id="GO:0004151">
    <property type="term" value="F:dihydroorotase activity"/>
    <property type="evidence" value="ECO:0007669"/>
    <property type="project" value="TreeGrafter"/>
</dbReference>
<protein>
    <submittedName>
        <fullName evidence="5">Putative CAD protein-like</fullName>
    </submittedName>
</protein>
<dbReference type="SUPFAM" id="SSF52335">
    <property type="entry name" value="Methylglyoxal synthase-like"/>
    <property type="match status" value="1"/>
</dbReference>
<dbReference type="STRING" id="307972.A0A2G8JC47"/>
<dbReference type="PANTHER" id="PTHR11405">
    <property type="entry name" value="CARBAMOYLTRANSFERASE FAMILY MEMBER"/>
    <property type="match status" value="1"/>
</dbReference>
<evidence type="ECO:0000256" key="2">
    <source>
        <dbReference type="ARBA" id="ARBA00022741"/>
    </source>
</evidence>
<dbReference type="SMART" id="SM00851">
    <property type="entry name" value="MGS"/>
    <property type="match status" value="1"/>
</dbReference>
<reference evidence="5" key="1">
    <citation type="journal article" date="2017" name="PLoS Biol.">
        <title>The sea cucumber genome provides insights into morphological evolution and visceral regeneration.</title>
        <authorList>
            <person name="Zhang X."/>
            <person name="Sun L."/>
            <person name="Yuan J."/>
            <person name="Sun Y."/>
            <person name="Gao Y."/>
            <person name="Zhang L."/>
            <person name="Li S."/>
            <person name="Dai H."/>
            <person name="Hamel J.F."/>
            <person name="Liu C."/>
            <person name="Yu Y."/>
            <person name="Liu S."/>
            <person name="Lin W."/>
            <person name="Guo K."/>
            <person name="Jin S."/>
            <person name="Xu P."/>
            <person name="Storey K.B."/>
            <person name="Huan P."/>
            <person name="Zhang T."/>
            <person name="Zhou Y."/>
            <person name="Zhang J."/>
            <person name="Lin C."/>
            <person name="Li X."/>
            <person name="Xing L."/>
            <person name="Huo D."/>
            <person name="Sun M."/>
            <person name="Wang L."/>
            <person name="Mercier A."/>
            <person name="Li F."/>
            <person name="Yang H."/>
            <person name="Xiang J."/>
        </authorList>
    </citation>
    <scope>NUCLEOTIDE SEQUENCE [LARGE SCALE GENOMIC DNA]</scope>
    <source>
        <strain evidence="5">Shaxun</strain>
        <tissue evidence="5">Muscle</tissue>
    </source>
</reference>
<dbReference type="PROSITE" id="PS51855">
    <property type="entry name" value="MGS"/>
    <property type="match status" value="1"/>
</dbReference>
<dbReference type="GO" id="GO:0006228">
    <property type="term" value="P:UTP biosynthetic process"/>
    <property type="evidence" value="ECO:0007669"/>
    <property type="project" value="TreeGrafter"/>
</dbReference>
<keyword evidence="6" id="KW-1185">Reference proteome</keyword>
<name>A0A2G8JC47_STIJA</name>
<comment type="caution">
    <text evidence="5">The sequence shown here is derived from an EMBL/GenBank/DDBJ whole genome shotgun (WGS) entry which is preliminary data.</text>
</comment>
<dbReference type="GO" id="GO:0019240">
    <property type="term" value="P:citrulline biosynthetic process"/>
    <property type="evidence" value="ECO:0007669"/>
    <property type="project" value="TreeGrafter"/>
</dbReference>
<evidence type="ECO:0000313" key="5">
    <source>
        <dbReference type="EMBL" id="PIK33312.1"/>
    </source>
</evidence>
<dbReference type="InterPro" id="IPR011607">
    <property type="entry name" value="MGS-like_dom"/>
</dbReference>
<gene>
    <name evidence="5" type="ORF">BSL78_29876</name>
</gene>
<dbReference type="PANTHER" id="PTHR11405:SF5">
    <property type="entry name" value="CAD PROTEIN"/>
    <property type="match status" value="1"/>
</dbReference>
<keyword evidence="2" id="KW-0547">Nucleotide-binding</keyword>
<accession>A0A2G8JC47</accession>
<dbReference type="OrthoDB" id="434at2759"/>
<dbReference type="GO" id="GO:0004070">
    <property type="term" value="F:aspartate carbamoyltransferase activity"/>
    <property type="evidence" value="ECO:0007669"/>
    <property type="project" value="TreeGrafter"/>
</dbReference>
<keyword evidence="1" id="KW-0436">Ligase</keyword>
<dbReference type="Gene3D" id="3.40.50.1380">
    <property type="entry name" value="Methylglyoxal synthase-like domain"/>
    <property type="match status" value="1"/>
</dbReference>
<sequence>MDLSTCNLSLSNPHHSREDVETIGPLTENSKVGVKDSNKHNKCPPVFILPSGGADMLLGVEMASTGEVACFGEDRYEAYLKAMISTGIKIPNKNIFLSIGSYKSKTELLPSVRTLQNLNYNLYASIGTADFYSENGIKIQAVDWPYGDGPQGSVNGEPQNIADYLTDGHFDLVINLPPETGALAEPRLSLPVVTGPEEWQSTKRFR</sequence>
<evidence type="ECO:0000313" key="6">
    <source>
        <dbReference type="Proteomes" id="UP000230750"/>
    </source>
</evidence>
<dbReference type="SUPFAM" id="SSF56059">
    <property type="entry name" value="Glutathione synthetase ATP-binding domain-like"/>
    <property type="match status" value="1"/>
</dbReference>
<dbReference type="Pfam" id="PF02142">
    <property type="entry name" value="MGS"/>
    <property type="match status" value="1"/>
</dbReference>
<dbReference type="GO" id="GO:0006207">
    <property type="term" value="P:'de novo' pyrimidine nucleobase biosynthetic process"/>
    <property type="evidence" value="ECO:0007669"/>
    <property type="project" value="TreeGrafter"/>
</dbReference>
<dbReference type="GO" id="GO:0005524">
    <property type="term" value="F:ATP binding"/>
    <property type="evidence" value="ECO:0007669"/>
    <property type="project" value="UniProtKB-KW"/>
</dbReference>
<keyword evidence="3" id="KW-0067">ATP-binding</keyword>
<dbReference type="GO" id="GO:0006541">
    <property type="term" value="P:glutamine metabolic process"/>
    <property type="evidence" value="ECO:0007669"/>
    <property type="project" value="TreeGrafter"/>
</dbReference>
<proteinExistence type="predicted"/>
<dbReference type="GO" id="GO:0005829">
    <property type="term" value="C:cytosol"/>
    <property type="evidence" value="ECO:0007669"/>
    <property type="project" value="TreeGrafter"/>
</dbReference>
<evidence type="ECO:0000256" key="3">
    <source>
        <dbReference type="ARBA" id="ARBA00022840"/>
    </source>
</evidence>
<organism evidence="5 6">
    <name type="scientific">Stichopus japonicus</name>
    <name type="common">Sea cucumber</name>
    <dbReference type="NCBI Taxonomy" id="307972"/>
    <lineage>
        <taxon>Eukaryota</taxon>
        <taxon>Metazoa</taxon>
        <taxon>Echinodermata</taxon>
        <taxon>Eleutherozoa</taxon>
        <taxon>Echinozoa</taxon>
        <taxon>Holothuroidea</taxon>
        <taxon>Aspidochirotacea</taxon>
        <taxon>Aspidochirotida</taxon>
        <taxon>Stichopodidae</taxon>
        <taxon>Apostichopus</taxon>
    </lineage>
</organism>
<dbReference type="Proteomes" id="UP000230750">
    <property type="component" value="Unassembled WGS sequence"/>
</dbReference>
<feature type="domain" description="MGS-like" evidence="4">
    <location>
        <begin position="88"/>
        <end position="206"/>
    </location>
</feature>
<evidence type="ECO:0000259" key="4">
    <source>
        <dbReference type="PROSITE" id="PS51855"/>
    </source>
</evidence>